<name>A0AAD2CI51_9STRA</name>
<dbReference type="AlphaFoldDB" id="A0AAD2CI51"/>
<reference evidence="2" key="1">
    <citation type="submission" date="2023-08" db="EMBL/GenBank/DDBJ databases">
        <authorList>
            <person name="Audoor S."/>
            <person name="Bilcke G."/>
        </authorList>
    </citation>
    <scope>NUCLEOTIDE SEQUENCE</scope>
</reference>
<protein>
    <submittedName>
        <fullName evidence="2">Uncharacterized protein</fullName>
    </submittedName>
</protein>
<organism evidence="2 3">
    <name type="scientific">Cylindrotheca closterium</name>
    <dbReference type="NCBI Taxonomy" id="2856"/>
    <lineage>
        <taxon>Eukaryota</taxon>
        <taxon>Sar</taxon>
        <taxon>Stramenopiles</taxon>
        <taxon>Ochrophyta</taxon>
        <taxon>Bacillariophyta</taxon>
        <taxon>Bacillariophyceae</taxon>
        <taxon>Bacillariophycidae</taxon>
        <taxon>Bacillariales</taxon>
        <taxon>Bacillariaceae</taxon>
        <taxon>Cylindrotheca</taxon>
    </lineage>
</organism>
<feature type="region of interest" description="Disordered" evidence="1">
    <location>
        <begin position="140"/>
        <end position="216"/>
    </location>
</feature>
<evidence type="ECO:0000313" key="3">
    <source>
        <dbReference type="Proteomes" id="UP001295423"/>
    </source>
</evidence>
<dbReference type="Proteomes" id="UP001295423">
    <property type="component" value="Unassembled WGS sequence"/>
</dbReference>
<comment type="caution">
    <text evidence="2">The sequence shown here is derived from an EMBL/GenBank/DDBJ whole genome shotgun (WGS) entry which is preliminary data.</text>
</comment>
<evidence type="ECO:0000256" key="1">
    <source>
        <dbReference type="SAM" id="MobiDB-lite"/>
    </source>
</evidence>
<evidence type="ECO:0000313" key="2">
    <source>
        <dbReference type="EMBL" id="CAJ1935217.1"/>
    </source>
</evidence>
<dbReference type="EMBL" id="CAKOGP040000446">
    <property type="protein sequence ID" value="CAJ1935217.1"/>
    <property type="molecule type" value="Genomic_DNA"/>
</dbReference>
<accession>A0AAD2CI51</accession>
<sequence length="216" mass="23804">MASALEQFMKGMISNKSKECGFRIDCVLIVDNAVPDSESHYECESVRSQRSVASAAISVATAETADMTVATSAAPAHKDLDLSDEHIRMLRWSASMGVHTALTELKAVEGRIAERDAADYEKKLRWSAAMGDTTSMAKLNAGNKSSRWSAGCAADERKPVPSKRSLLMQPKRRPSFRLSSRKLAVEEEEPKVVSSRSSLKQPKRRPSFRLPKISFS</sequence>
<proteinExistence type="predicted"/>
<keyword evidence="3" id="KW-1185">Reference proteome</keyword>
<gene>
    <name evidence="2" type="ORF">CYCCA115_LOCUS4553</name>
</gene>